<organism evidence="2">
    <name type="scientific">marine sediment metagenome</name>
    <dbReference type="NCBI Taxonomy" id="412755"/>
    <lineage>
        <taxon>unclassified sequences</taxon>
        <taxon>metagenomes</taxon>
        <taxon>ecological metagenomes</taxon>
    </lineage>
</organism>
<evidence type="ECO:0000313" key="2">
    <source>
        <dbReference type="EMBL" id="KKK62789.1"/>
    </source>
</evidence>
<proteinExistence type="predicted"/>
<comment type="caution">
    <text evidence="2">The sequence shown here is derived from an EMBL/GenBank/DDBJ whole genome shotgun (WGS) entry which is preliminary data.</text>
</comment>
<protein>
    <submittedName>
        <fullName evidence="2">Uncharacterized protein</fullName>
    </submittedName>
</protein>
<gene>
    <name evidence="2" type="ORF">LCGC14_3000800</name>
</gene>
<feature type="region of interest" description="Disordered" evidence="1">
    <location>
        <begin position="128"/>
        <end position="158"/>
    </location>
</feature>
<sequence>DERLIVWREEHDQYADASRFYIRAMSQPEYYTFLDEAVGAASSGNEEVYLYQIIFKNCVENIQNVPHAWEDDKGVECEELITLKRESVPNPDIPGKQKQIITKECLHLFHPDVVNDIGRFIKTSMGLSDDRKKRSESSQMTSTPSTTAASVTRTTQEG</sequence>
<feature type="non-terminal residue" evidence="2">
    <location>
        <position position="1"/>
    </location>
</feature>
<reference evidence="2" key="1">
    <citation type="journal article" date="2015" name="Nature">
        <title>Complex archaea that bridge the gap between prokaryotes and eukaryotes.</title>
        <authorList>
            <person name="Spang A."/>
            <person name="Saw J.H."/>
            <person name="Jorgensen S.L."/>
            <person name="Zaremba-Niedzwiedzka K."/>
            <person name="Martijn J."/>
            <person name="Lind A.E."/>
            <person name="van Eijk R."/>
            <person name="Schleper C."/>
            <person name="Guy L."/>
            <person name="Ettema T.J."/>
        </authorList>
    </citation>
    <scope>NUCLEOTIDE SEQUENCE</scope>
</reference>
<accession>A0A0F8Z8P1</accession>
<evidence type="ECO:0000256" key="1">
    <source>
        <dbReference type="SAM" id="MobiDB-lite"/>
    </source>
</evidence>
<dbReference type="EMBL" id="LAZR01061830">
    <property type="protein sequence ID" value="KKK62789.1"/>
    <property type="molecule type" value="Genomic_DNA"/>
</dbReference>
<dbReference type="AlphaFoldDB" id="A0A0F8Z8P1"/>
<name>A0A0F8Z8P1_9ZZZZ</name>
<feature type="compositionally biased region" description="Low complexity" evidence="1">
    <location>
        <begin position="137"/>
        <end position="158"/>
    </location>
</feature>